<dbReference type="InterPro" id="IPR008979">
    <property type="entry name" value="Galactose-bd-like_sf"/>
</dbReference>
<evidence type="ECO:0000313" key="2">
    <source>
        <dbReference type="Proteomes" id="UP000297391"/>
    </source>
</evidence>
<gene>
    <name evidence="1" type="ORF">DYL59_05265</name>
</gene>
<dbReference type="RefSeq" id="WP_135288225.1">
    <property type="nucleotide sequence ID" value="NZ_QUZU01000004.1"/>
</dbReference>
<dbReference type="SUPFAM" id="SSF49785">
    <property type="entry name" value="Galactose-binding domain-like"/>
    <property type="match status" value="1"/>
</dbReference>
<sequence>MSALVPLANNLIRNGNFAVKELHWNASAVPPGEVDFSNQSCILRKNARAEQTLTILGATAYTFSLYSLITYNGSGAASVIFQPSGTQESIPVSGNHGWLRRSLAFTTPAATTGATVQLTGTSGDVWFDNVRLVEDDGTIIPIELIRNGNFSTNGNDWDVTATPPATATFNSQQSQLNHGGFIEQHITVTPGQTYTFSIDAQTPSGGHGFVRFHLAPDNVPEVELRGSGGWDTYLFSLTVPVDTPDFTLQVEGTTFLVVDNISLQLAI</sequence>
<evidence type="ECO:0000313" key="1">
    <source>
        <dbReference type="EMBL" id="TFY91364.1"/>
    </source>
</evidence>
<dbReference type="AlphaFoldDB" id="A0A4Z0AZ26"/>
<evidence type="ECO:0008006" key="3">
    <source>
        <dbReference type="Google" id="ProtNLM"/>
    </source>
</evidence>
<accession>A0A4Z0AZ26</accession>
<dbReference type="EMBL" id="QUZU01000004">
    <property type="protein sequence ID" value="TFY91364.1"/>
    <property type="molecule type" value="Genomic_DNA"/>
</dbReference>
<reference evidence="1 2" key="1">
    <citation type="journal article" date="2019" name="Syst. Appl. Microbiol.">
        <title>New species of pathogenic Pseudomonas isolated from citrus in Tunisia: Proposal of Pseudomonas kairouanensis sp. nov. and Pseudomonas nabeulensis sp. nov.</title>
        <authorList>
            <person name="Oueslati M."/>
            <person name="Mulet M."/>
            <person name="Gomila M."/>
            <person name="Berge O."/>
            <person name="Hajlaoui M.R."/>
            <person name="Lalucat J."/>
            <person name="Sadfi-Zouaoui N."/>
            <person name="Garcia-Valdes E."/>
        </authorList>
    </citation>
    <scope>NUCLEOTIDE SEQUENCE [LARGE SCALE GENOMIC DNA]</scope>
    <source>
        <strain evidence="1 2">KC12</strain>
    </source>
</reference>
<organism evidence="1 2">
    <name type="scientific">Pseudomonas kairouanensis</name>
    <dbReference type="NCBI Taxonomy" id="2293832"/>
    <lineage>
        <taxon>Bacteria</taxon>
        <taxon>Pseudomonadati</taxon>
        <taxon>Pseudomonadota</taxon>
        <taxon>Gammaproteobacteria</taxon>
        <taxon>Pseudomonadales</taxon>
        <taxon>Pseudomonadaceae</taxon>
        <taxon>Pseudomonas</taxon>
    </lineage>
</organism>
<dbReference type="Proteomes" id="UP000297391">
    <property type="component" value="Unassembled WGS sequence"/>
</dbReference>
<dbReference type="Gene3D" id="2.60.120.260">
    <property type="entry name" value="Galactose-binding domain-like"/>
    <property type="match status" value="2"/>
</dbReference>
<protein>
    <recommendedName>
        <fullName evidence="3">CBM-cenC domain-containing protein</fullName>
    </recommendedName>
</protein>
<keyword evidence="2" id="KW-1185">Reference proteome</keyword>
<proteinExistence type="predicted"/>
<comment type="caution">
    <text evidence="1">The sequence shown here is derived from an EMBL/GenBank/DDBJ whole genome shotgun (WGS) entry which is preliminary data.</text>
</comment>
<dbReference type="OrthoDB" id="6838036at2"/>
<name>A0A4Z0AZ26_9PSED</name>